<keyword evidence="8" id="KW-0413">Isomerase</keyword>
<dbReference type="Pfam" id="PF00697">
    <property type="entry name" value="PRAI"/>
    <property type="match status" value="1"/>
</dbReference>
<keyword evidence="7" id="KW-0057">Aromatic amino acid biosynthesis</keyword>
<dbReference type="InterPro" id="IPR013785">
    <property type="entry name" value="Aldolase_TIM"/>
</dbReference>
<evidence type="ECO:0000256" key="8">
    <source>
        <dbReference type="ARBA" id="ARBA00023235"/>
    </source>
</evidence>
<evidence type="ECO:0000256" key="4">
    <source>
        <dbReference type="ARBA" id="ARBA00022272"/>
    </source>
</evidence>
<evidence type="ECO:0000256" key="6">
    <source>
        <dbReference type="ARBA" id="ARBA00022822"/>
    </source>
</evidence>
<organism evidence="10 11">
    <name type="scientific">Piptocephalis cylindrospora</name>
    <dbReference type="NCBI Taxonomy" id="1907219"/>
    <lineage>
        <taxon>Eukaryota</taxon>
        <taxon>Fungi</taxon>
        <taxon>Fungi incertae sedis</taxon>
        <taxon>Zoopagomycota</taxon>
        <taxon>Zoopagomycotina</taxon>
        <taxon>Zoopagomycetes</taxon>
        <taxon>Zoopagales</taxon>
        <taxon>Piptocephalidaceae</taxon>
        <taxon>Piptocephalis</taxon>
    </lineage>
</organism>
<evidence type="ECO:0000256" key="3">
    <source>
        <dbReference type="ARBA" id="ARBA00012572"/>
    </source>
</evidence>
<dbReference type="EMBL" id="KZ987926">
    <property type="protein sequence ID" value="RKP13880.1"/>
    <property type="molecule type" value="Genomic_DNA"/>
</dbReference>
<dbReference type="PANTHER" id="PTHR42894:SF1">
    <property type="entry name" value="N-(5'-PHOSPHORIBOSYL)ANTHRANILATE ISOMERASE"/>
    <property type="match status" value="1"/>
</dbReference>
<dbReference type="CDD" id="cd00405">
    <property type="entry name" value="PRAI"/>
    <property type="match status" value="1"/>
</dbReference>
<dbReference type="Proteomes" id="UP000267251">
    <property type="component" value="Unassembled WGS sequence"/>
</dbReference>
<keyword evidence="11" id="KW-1185">Reference proteome</keyword>
<dbReference type="PANTHER" id="PTHR42894">
    <property type="entry name" value="N-(5'-PHOSPHORIBOSYL)ANTHRANILATE ISOMERASE"/>
    <property type="match status" value="1"/>
</dbReference>
<evidence type="ECO:0000256" key="2">
    <source>
        <dbReference type="ARBA" id="ARBA00007571"/>
    </source>
</evidence>
<dbReference type="InterPro" id="IPR001240">
    <property type="entry name" value="PRAI_dom"/>
</dbReference>
<feature type="domain" description="N-(5'phosphoribosyl) anthranilate isomerase (PRAI)" evidence="9">
    <location>
        <begin position="95"/>
        <end position="263"/>
    </location>
</feature>
<reference evidence="11" key="1">
    <citation type="journal article" date="2018" name="Nat. Microbiol.">
        <title>Leveraging single-cell genomics to expand the fungal tree of life.</title>
        <authorList>
            <person name="Ahrendt S.R."/>
            <person name="Quandt C.A."/>
            <person name="Ciobanu D."/>
            <person name="Clum A."/>
            <person name="Salamov A."/>
            <person name="Andreopoulos B."/>
            <person name="Cheng J.F."/>
            <person name="Woyke T."/>
            <person name="Pelin A."/>
            <person name="Henrissat B."/>
            <person name="Reynolds N.K."/>
            <person name="Benny G.L."/>
            <person name="Smith M.E."/>
            <person name="James T.Y."/>
            <person name="Grigoriev I.V."/>
        </authorList>
    </citation>
    <scope>NUCLEOTIDE SEQUENCE [LARGE SCALE GENOMIC DNA]</scope>
</reference>
<evidence type="ECO:0000256" key="5">
    <source>
        <dbReference type="ARBA" id="ARBA00022605"/>
    </source>
</evidence>
<dbReference type="GO" id="GO:0004640">
    <property type="term" value="F:phosphoribosylanthranilate isomerase activity"/>
    <property type="evidence" value="ECO:0007669"/>
    <property type="project" value="UniProtKB-EC"/>
</dbReference>
<evidence type="ECO:0000313" key="10">
    <source>
        <dbReference type="EMBL" id="RKP13880.1"/>
    </source>
</evidence>
<evidence type="ECO:0000256" key="7">
    <source>
        <dbReference type="ARBA" id="ARBA00023141"/>
    </source>
</evidence>
<dbReference type="AlphaFoldDB" id="A0A4P9Y7J0"/>
<dbReference type="OrthoDB" id="524799at2759"/>
<accession>A0A4P9Y7J0</accession>
<evidence type="ECO:0000313" key="11">
    <source>
        <dbReference type="Proteomes" id="UP000267251"/>
    </source>
</evidence>
<protein>
    <recommendedName>
        <fullName evidence="4">N-(5'-phosphoribosyl)anthranilate isomerase</fullName>
        <ecNumber evidence="3">5.3.1.24</ecNumber>
    </recommendedName>
</protein>
<sequence length="271" mass="28777">MNVRDVTIKICGVRTPEAALAAARAGADLIGLILVPSSRRYVGGVTEARAIVQAIRQAYPTPIVPGGARNQAIPVGWHALQSRQFREDRRAAGLGPAIVGVFQDMEAGQMAQWTSAIGLDCIQLHGSEPAGMESSLPRPVIRVFHVDVPGVGKVSEDGEEERMVEEVRLAANLQVEGHWALALLDARVGQAAGGQGKVFDWKIASRLAERAPNTPFILAGGLTISGVEEAIRQIRPWGVDVSSGVEGPDGRQDLGKITSFIQAARRAAESS</sequence>
<dbReference type="InterPro" id="IPR044643">
    <property type="entry name" value="TrpF_fam"/>
</dbReference>
<dbReference type="SUPFAM" id="SSF51366">
    <property type="entry name" value="Ribulose-phoshate binding barrel"/>
    <property type="match status" value="1"/>
</dbReference>
<dbReference type="Gene3D" id="3.20.20.70">
    <property type="entry name" value="Aldolase class I"/>
    <property type="match status" value="1"/>
</dbReference>
<comment type="pathway">
    <text evidence="1">Amino-acid biosynthesis; L-tryptophan biosynthesis; L-tryptophan from chorismate: step 3/5.</text>
</comment>
<name>A0A4P9Y7J0_9FUNG</name>
<keyword evidence="6" id="KW-0822">Tryptophan biosynthesis</keyword>
<dbReference type="GO" id="GO:0000162">
    <property type="term" value="P:L-tryptophan biosynthetic process"/>
    <property type="evidence" value="ECO:0007669"/>
    <property type="project" value="UniProtKB-UniPathway"/>
</dbReference>
<dbReference type="UniPathway" id="UPA00035">
    <property type="reaction ID" value="UER00042"/>
</dbReference>
<proteinExistence type="inferred from homology"/>
<dbReference type="InterPro" id="IPR011060">
    <property type="entry name" value="RibuloseP-bd_barrel"/>
</dbReference>
<evidence type="ECO:0000256" key="1">
    <source>
        <dbReference type="ARBA" id="ARBA00004664"/>
    </source>
</evidence>
<dbReference type="EC" id="5.3.1.24" evidence="3"/>
<dbReference type="HAMAP" id="MF_00135">
    <property type="entry name" value="PRAI"/>
    <property type="match status" value="1"/>
</dbReference>
<keyword evidence="5" id="KW-0028">Amino-acid biosynthesis</keyword>
<comment type="similarity">
    <text evidence="2">Belongs to the TrpF family.</text>
</comment>
<evidence type="ECO:0000259" key="9">
    <source>
        <dbReference type="Pfam" id="PF00697"/>
    </source>
</evidence>
<gene>
    <name evidence="10" type="ORF">BJ684DRAFT_9439</name>
</gene>